<reference evidence="4" key="1">
    <citation type="journal article" date="2019" name="Int. J. Syst. Evol. Microbiol.">
        <title>The Global Catalogue of Microorganisms (GCM) 10K type strain sequencing project: providing services to taxonomists for standard genome sequencing and annotation.</title>
        <authorList>
            <consortium name="The Broad Institute Genomics Platform"/>
            <consortium name="The Broad Institute Genome Sequencing Center for Infectious Disease"/>
            <person name="Wu L."/>
            <person name="Ma J."/>
        </authorList>
    </citation>
    <scope>NUCLEOTIDE SEQUENCE [LARGE SCALE GENOMIC DNA]</scope>
    <source>
        <strain evidence="4">NBRC 112299</strain>
    </source>
</reference>
<name>A0ABQ6IHK6_9MICO</name>
<gene>
    <name evidence="3" type="ORF">GCM10025876_34000</name>
</gene>
<evidence type="ECO:0000256" key="2">
    <source>
        <dbReference type="SAM" id="MobiDB-lite"/>
    </source>
</evidence>
<feature type="region of interest" description="Disordered" evidence="2">
    <location>
        <begin position="64"/>
        <end position="88"/>
    </location>
</feature>
<keyword evidence="4" id="KW-1185">Reference proteome</keyword>
<dbReference type="Gene3D" id="3.40.50.1980">
    <property type="entry name" value="Nitrogenase molybdenum iron protein domain"/>
    <property type="match status" value="1"/>
</dbReference>
<evidence type="ECO:0008006" key="5">
    <source>
        <dbReference type="Google" id="ProtNLM"/>
    </source>
</evidence>
<proteinExistence type="predicted"/>
<dbReference type="Pfam" id="PF00815">
    <property type="entry name" value="Histidinol_dh"/>
    <property type="match status" value="1"/>
</dbReference>
<evidence type="ECO:0000256" key="1">
    <source>
        <dbReference type="ARBA" id="ARBA00023002"/>
    </source>
</evidence>
<evidence type="ECO:0000313" key="4">
    <source>
        <dbReference type="Proteomes" id="UP001157125"/>
    </source>
</evidence>
<keyword evidence="1" id="KW-0560">Oxidoreductase</keyword>
<dbReference type="InterPro" id="IPR012131">
    <property type="entry name" value="Hstdl_DH"/>
</dbReference>
<dbReference type="EMBL" id="BSUN01000001">
    <property type="protein sequence ID" value="GMA37196.1"/>
    <property type="molecule type" value="Genomic_DNA"/>
</dbReference>
<accession>A0ABQ6IHK6</accession>
<dbReference type="Proteomes" id="UP001157125">
    <property type="component" value="Unassembled WGS sequence"/>
</dbReference>
<sequence>MLSRIDLRDRDLTARELLDVVPRADLDVSHALEVVTPIIADVRERGADALREYATRFDGVEPRAHSCPRRAHRGGACIAGPRRPRRDS</sequence>
<comment type="caution">
    <text evidence="3">The sequence shown here is derived from an EMBL/GenBank/DDBJ whole genome shotgun (WGS) entry which is preliminary data.</text>
</comment>
<protein>
    <recommendedName>
        <fullName evidence="5">Histidinol dehydrogenase</fullName>
    </recommendedName>
</protein>
<evidence type="ECO:0000313" key="3">
    <source>
        <dbReference type="EMBL" id="GMA37196.1"/>
    </source>
</evidence>
<organism evidence="3 4">
    <name type="scientific">Demequina litorisediminis</name>
    <dbReference type="NCBI Taxonomy" id="1849022"/>
    <lineage>
        <taxon>Bacteria</taxon>
        <taxon>Bacillati</taxon>
        <taxon>Actinomycetota</taxon>
        <taxon>Actinomycetes</taxon>
        <taxon>Micrococcales</taxon>
        <taxon>Demequinaceae</taxon>
        <taxon>Demequina</taxon>
    </lineage>
</organism>